<organism evidence="1 2">
    <name type="scientific">Brevifollis gellanilyticus</name>
    <dbReference type="NCBI Taxonomy" id="748831"/>
    <lineage>
        <taxon>Bacteria</taxon>
        <taxon>Pseudomonadati</taxon>
        <taxon>Verrucomicrobiota</taxon>
        <taxon>Verrucomicrobiia</taxon>
        <taxon>Verrucomicrobiales</taxon>
        <taxon>Verrucomicrobiaceae</taxon>
    </lineage>
</organism>
<evidence type="ECO:0000313" key="1">
    <source>
        <dbReference type="EMBL" id="GEP44138.1"/>
    </source>
</evidence>
<evidence type="ECO:0008006" key="3">
    <source>
        <dbReference type="Google" id="ProtNLM"/>
    </source>
</evidence>
<dbReference type="SUPFAM" id="SSF48208">
    <property type="entry name" value="Six-hairpin glycosidases"/>
    <property type="match status" value="1"/>
</dbReference>
<dbReference type="InterPro" id="IPR008928">
    <property type="entry name" value="6-hairpin_glycosidase_sf"/>
</dbReference>
<keyword evidence="2" id="KW-1185">Reference proteome</keyword>
<dbReference type="PANTHER" id="PTHR47791">
    <property type="entry name" value="MEIOTICALLY UP-REGULATED GENE 191 PROTEIN"/>
    <property type="match status" value="1"/>
</dbReference>
<gene>
    <name evidence="1" type="ORF">BGE01nite_34290</name>
</gene>
<sequence>MLIVNTARAESPGRMRDVVRESVAVLDKMFWSDAIAIWLDRPGDNLRAHVEGRVNPPWWSAANAVETLVDLMDATGEGDHDDALIRLHRINRDPASRIPLALKELEKRGQVLSKDPPMNRGHQGQTEFRNEYLDDSGWWGVAWLRAYERTKNPDFLATAKTIQAHMAAHWKQDGGGVMWCTEPDKQKTNSITNSLFLMLSSDLARLDPTPETKAWAERSHTWLVEQKVFDGTGVVDGPGHQGDYWSYNQGAYLAGLTAYAELTGSPGDAEEVAQATEAILTRSGFVRDDGILMERLGTSGWDGCLFKGIMARHLRRTRDFLSARHLHPETVTRIDRCLSETARAILALDTGKDGLFPAEWHPGAKNQERNFNTHLSALIALVAVLPGK</sequence>
<evidence type="ECO:0000313" key="2">
    <source>
        <dbReference type="Proteomes" id="UP000321577"/>
    </source>
</evidence>
<dbReference type="InterPro" id="IPR005198">
    <property type="entry name" value="Glyco_hydro_76"/>
</dbReference>
<accession>A0A512MBM4</accession>
<dbReference type="PANTHER" id="PTHR47791:SF3">
    <property type="entry name" value="MEIOTICALLY UP-REGULATED GENE 191 PROTEIN"/>
    <property type="match status" value="1"/>
</dbReference>
<protein>
    <recommendedName>
        <fullName evidence="3">Glycosyl hydrolase</fullName>
    </recommendedName>
</protein>
<dbReference type="InterPro" id="IPR053169">
    <property type="entry name" value="MUG_Protein"/>
</dbReference>
<reference evidence="1 2" key="1">
    <citation type="submission" date="2019-07" db="EMBL/GenBank/DDBJ databases">
        <title>Whole genome shotgun sequence of Brevifollis gellanilyticus NBRC 108608.</title>
        <authorList>
            <person name="Hosoyama A."/>
            <person name="Uohara A."/>
            <person name="Ohji S."/>
            <person name="Ichikawa N."/>
        </authorList>
    </citation>
    <scope>NUCLEOTIDE SEQUENCE [LARGE SCALE GENOMIC DNA]</scope>
    <source>
        <strain evidence="1 2">NBRC 108608</strain>
    </source>
</reference>
<dbReference type="GO" id="GO:0005975">
    <property type="term" value="P:carbohydrate metabolic process"/>
    <property type="evidence" value="ECO:0007669"/>
    <property type="project" value="InterPro"/>
</dbReference>
<dbReference type="Pfam" id="PF03663">
    <property type="entry name" value="Glyco_hydro_76"/>
    <property type="match status" value="1"/>
</dbReference>
<name>A0A512MBM4_9BACT</name>
<comment type="caution">
    <text evidence="1">The sequence shown here is derived from an EMBL/GenBank/DDBJ whole genome shotgun (WGS) entry which is preliminary data.</text>
</comment>
<dbReference type="RefSeq" id="WP_170266849.1">
    <property type="nucleotide sequence ID" value="NZ_BKAG01000026.1"/>
</dbReference>
<dbReference type="EMBL" id="BKAG01000026">
    <property type="protein sequence ID" value="GEP44138.1"/>
    <property type="molecule type" value="Genomic_DNA"/>
</dbReference>
<dbReference type="AlphaFoldDB" id="A0A512MBM4"/>
<dbReference type="Gene3D" id="1.50.10.20">
    <property type="match status" value="1"/>
</dbReference>
<proteinExistence type="predicted"/>
<dbReference type="Proteomes" id="UP000321577">
    <property type="component" value="Unassembled WGS sequence"/>
</dbReference>